<proteinExistence type="inferred from homology"/>
<evidence type="ECO:0000313" key="10">
    <source>
        <dbReference type="Proteomes" id="UP000556165"/>
    </source>
</evidence>
<keyword evidence="2" id="KW-0805">Transcription regulation</keyword>
<dbReference type="PROSITE" id="PS50061">
    <property type="entry name" value="ETS_DOMAIN_3"/>
    <property type="match status" value="1"/>
</dbReference>
<feature type="non-terminal residue" evidence="9">
    <location>
        <position position="270"/>
    </location>
</feature>
<dbReference type="PROSITE" id="PS51433">
    <property type="entry name" value="PNT"/>
    <property type="match status" value="1"/>
</dbReference>
<feature type="region of interest" description="Disordered" evidence="6">
    <location>
        <begin position="174"/>
        <end position="198"/>
    </location>
</feature>
<evidence type="ECO:0000256" key="5">
    <source>
        <dbReference type="ARBA" id="ARBA00023242"/>
    </source>
</evidence>
<keyword evidence="3" id="KW-0238">DNA-binding</keyword>
<dbReference type="GO" id="GO:0003700">
    <property type="term" value="F:DNA-binding transcription factor activity"/>
    <property type="evidence" value="ECO:0007669"/>
    <property type="project" value="InterPro"/>
</dbReference>
<keyword evidence="10" id="KW-1185">Reference proteome</keyword>
<evidence type="ECO:0000259" key="8">
    <source>
        <dbReference type="PROSITE" id="PS51433"/>
    </source>
</evidence>
<dbReference type="CDD" id="cd08539">
    <property type="entry name" value="SAM_PNT-ESE-3-like"/>
    <property type="match status" value="1"/>
</dbReference>
<feature type="non-terminal residue" evidence="9">
    <location>
        <position position="1"/>
    </location>
</feature>
<sequence>MILEGAGRMSINSSSNLLHQQPSWTDGYSSCNVSSSFYGTQWHEIHPQYWTKFQVWEWLQHLLDTNQLDANCIPFQEFDINGEHLCSMSLQEFTQAAGTAGQLLYSNLQHLKWNGQCGSDMYQSHNAIVKTEQTDPSLMVSWKEENYLYDSGYGSTVELLDSKTFCRAQISMMTPSHQPPDSSDVKKMQDHTPKSHTKKHSKLTSVFIMLRDCIVGSDLLGPKANLILNIFLCFYFNRYYYKREILERVDGRRLVYKFGKNARGWRENEN</sequence>
<name>A0A7L4AQY1_9CHAR</name>
<gene>
    <name evidence="9" type="primary">Ehf</name>
    <name evidence="9" type="ORF">PHASIM_R13236</name>
</gene>
<feature type="compositionally biased region" description="Basic and acidic residues" evidence="6">
    <location>
        <begin position="183"/>
        <end position="193"/>
    </location>
</feature>
<evidence type="ECO:0000256" key="2">
    <source>
        <dbReference type="ARBA" id="ARBA00023015"/>
    </source>
</evidence>
<accession>A0A7L4AQY1</accession>
<dbReference type="Gene3D" id="1.10.10.10">
    <property type="entry name" value="Winged helix-like DNA-binding domain superfamily/Winged helix DNA-binding domain"/>
    <property type="match status" value="1"/>
</dbReference>
<dbReference type="InterPro" id="IPR013761">
    <property type="entry name" value="SAM/pointed_sf"/>
</dbReference>
<dbReference type="EMBL" id="VZZW01000053">
    <property type="protein sequence ID" value="NXW27451.1"/>
    <property type="molecule type" value="Genomic_DNA"/>
</dbReference>
<dbReference type="Gene3D" id="1.10.150.50">
    <property type="entry name" value="Transcription Factor, Ets-1"/>
    <property type="match status" value="1"/>
</dbReference>
<comment type="caution">
    <text evidence="9">The sequence shown here is derived from an EMBL/GenBank/DDBJ whole genome shotgun (WGS) entry which is preliminary data.</text>
</comment>
<evidence type="ECO:0000259" key="7">
    <source>
        <dbReference type="PROSITE" id="PS50061"/>
    </source>
</evidence>
<dbReference type="SUPFAM" id="SSF46785">
    <property type="entry name" value="Winged helix' DNA-binding domain"/>
    <property type="match status" value="1"/>
</dbReference>
<dbReference type="SMART" id="SM00251">
    <property type="entry name" value="SAM_PNT"/>
    <property type="match status" value="1"/>
</dbReference>
<evidence type="ECO:0000256" key="4">
    <source>
        <dbReference type="ARBA" id="ARBA00023163"/>
    </source>
</evidence>
<dbReference type="InterPro" id="IPR036390">
    <property type="entry name" value="WH_DNA-bd_sf"/>
</dbReference>
<evidence type="ECO:0000256" key="1">
    <source>
        <dbReference type="ARBA" id="ARBA00005562"/>
    </source>
</evidence>
<dbReference type="InterPro" id="IPR036388">
    <property type="entry name" value="WH-like_DNA-bd_sf"/>
</dbReference>
<comment type="similarity">
    <text evidence="1">Belongs to the ETS family.</text>
</comment>
<keyword evidence="5" id="KW-0539">Nucleus</keyword>
<feature type="domain" description="PNT" evidence="8">
    <location>
        <begin position="29"/>
        <end position="115"/>
    </location>
</feature>
<evidence type="ECO:0000256" key="3">
    <source>
        <dbReference type="ARBA" id="ARBA00023125"/>
    </source>
</evidence>
<protein>
    <submittedName>
        <fullName evidence="9">EHF factor</fullName>
    </submittedName>
</protein>
<dbReference type="SUPFAM" id="SSF47769">
    <property type="entry name" value="SAM/Pointed domain"/>
    <property type="match status" value="1"/>
</dbReference>
<dbReference type="FunFam" id="1.10.150.50:FF:000026">
    <property type="entry name" value="ETS homologous factor isoform X1"/>
    <property type="match status" value="1"/>
</dbReference>
<dbReference type="GO" id="GO:1990837">
    <property type="term" value="F:sequence-specific double-stranded DNA binding"/>
    <property type="evidence" value="ECO:0007669"/>
    <property type="project" value="UniProtKB-ARBA"/>
</dbReference>
<keyword evidence="4" id="KW-0804">Transcription</keyword>
<dbReference type="InterPro" id="IPR000418">
    <property type="entry name" value="Ets_dom"/>
</dbReference>
<dbReference type="Proteomes" id="UP000556165">
    <property type="component" value="Unassembled WGS sequence"/>
</dbReference>
<reference evidence="9 10" key="1">
    <citation type="submission" date="2019-09" db="EMBL/GenBank/DDBJ databases">
        <title>Bird 10,000 Genomes (B10K) Project - Family phase.</title>
        <authorList>
            <person name="Zhang G."/>
        </authorList>
    </citation>
    <scope>NUCLEOTIDE SEQUENCE [LARGE SCALE GENOMIC DNA]</scope>
    <source>
        <strain evidence="9">B10K-DU-009-16</strain>
        <tissue evidence="9">Muscle</tissue>
    </source>
</reference>
<dbReference type="Pfam" id="PF02198">
    <property type="entry name" value="SAM_PNT"/>
    <property type="match status" value="1"/>
</dbReference>
<evidence type="ECO:0000313" key="9">
    <source>
        <dbReference type="EMBL" id="NXW27451.1"/>
    </source>
</evidence>
<dbReference type="InterPro" id="IPR003118">
    <property type="entry name" value="Pointed_dom"/>
</dbReference>
<dbReference type="InterPro" id="IPR033071">
    <property type="entry name" value="EHF_SAM_Pointed_dom"/>
</dbReference>
<dbReference type="PRINTS" id="PR00454">
    <property type="entry name" value="ETSDOMAIN"/>
</dbReference>
<feature type="domain" description="ETS" evidence="7">
    <location>
        <begin position="238"/>
        <end position="259"/>
    </location>
</feature>
<organism evidence="9 10">
    <name type="scientific">Phaetusa simplex</name>
    <name type="common">large-billed tern</name>
    <dbReference type="NCBI Taxonomy" id="297813"/>
    <lineage>
        <taxon>Eukaryota</taxon>
        <taxon>Metazoa</taxon>
        <taxon>Chordata</taxon>
        <taxon>Craniata</taxon>
        <taxon>Vertebrata</taxon>
        <taxon>Euteleostomi</taxon>
        <taxon>Archelosauria</taxon>
        <taxon>Archosauria</taxon>
        <taxon>Dinosauria</taxon>
        <taxon>Saurischia</taxon>
        <taxon>Theropoda</taxon>
        <taxon>Coelurosauria</taxon>
        <taxon>Aves</taxon>
        <taxon>Neognathae</taxon>
        <taxon>Neoaves</taxon>
        <taxon>Charadriiformes</taxon>
        <taxon>Laridae</taxon>
        <taxon>Phaetusa</taxon>
    </lineage>
</organism>
<evidence type="ECO:0000256" key="6">
    <source>
        <dbReference type="SAM" id="MobiDB-lite"/>
    </source>
</evidence>
<dbReference type="AlphaFoldDB" id="A0A7L4AQY1"/>